<comment type="caution">
    <text evidence="2">The sequence shown here is derived from an EMBL/GenBank/DDBJ whole genome shotgun (WGS) entry which is preliminary data.</text>
</comment>
<dbReference type="AlphaFoldDB" id="A0A5S3PMX7"/>
<accession>A0A5S3PMX7</accession>
<name>A0A5S3PMX7_9FLAO</name>
<dbReference type="PANTHER" id="PTHR32114">
    <property type="entry name" value="ABC TRANSPORTER ABCH.3"/>
    <property type="match status" value="1"/>
</dbReference>
<dbReference type="Gene3D" id="3.40.50.300">
    <property type="entry name" value="P-loop containing nucleotide triphosphate hydrolases"/>
    <property type="match status" value="2"/>
</dbReference>
<evidence type="ECO:0000313" key="2">
    <source>
        <dbReference type="EMBL" id="TMM55824.1"/>
    </source>
</evidence>
<dbReference type="RefSeq" id="WP_138658693.1">
    <property type="nucleotide sequence ID" value="NZ_VATY01000003.1"/>
</dbReference>
<dbReference type="InterPro" id="IPR003395">
    <property type="entry name" value="RecF/RecN/SMC_N"/>
</dbReference>
<evidence type="ECO:0000259" key="1">
    <source>
        <dbReference type="Pfam" id="PF02463"/>
    </source>
</evidence>
<dbReference type="PANTHER" id="PTHR32114:SF2">
    <property type="entry name" value="ABC TRANSPORTER ABCH.3"/>
    <property type="match status" value="1"/>
</dbReference>
<keyword evidence="3" id="KW-1185">Reference proteome</keyword>
<dbReference type="OrthoDB" id="1023918at2"/>
<reference evidence="2 3" key="1">
    <citation type="submission" date="2019-05" db="EMBL/GenBank/DDBJ databases">
        <authorList>
            <person name="Zhang J.-Y."/>
            <person name="Feg X."/>
            <person name="Du Z.-J."/>
        </authorList>
    </citation>
    <scope>NUCLEOTIDE SEQUENCE [LARGE SCALE GENOMIC DNA]</scope>
    <source>
        <strain evidence="2 3">RZ26</strain>
    </source>
</reference>
<dbReference type="Pfam" id="PF02463">
    <property type="entry name" value="SMC_N"/>
    <property type="match status" value="1"/>
</dbReference>
<dbReference type="InterPro" id="IPR027417">
    <property type="entry name" value="P-loop_NTPase"/>
</dbReference>
<dbReference type="EMBL" id="VATY01000003">
    <property type="protein sequence ID" value="TMM55824.1"/>
    <property type="molecule type" value="Genomic_DNA"/>
</dbReference>
<organism evidence="2 3">
    <name type="scientific">Maribacter algarum</name>
    <name type="common">ex Zhang et al. 2020</name>
    <dbReference type="NCBI Taxonomy" id="2578118"/>
    <lineage>
        <taxon>Bacteria</taxon>
        <taxon>Pseudomonadati</taxon>
        <taxon>Bacteroidota</taxon>
        <taxon>Flavobacteriia</taxon>
        <taxon>Flavobacteriales</taxon>
        <taxon>Flavobacteriaceae</taxon>
        <taxon>Maribacter</taxon>
    </lineage>
</organism>
<evidence type="ECO:0000313" key="3">
    <source>
        <dbReference type="Proteomes" id="UP000310314"/>
    </source>
</evidence>
<protein>
    <submittedName>
        <fullName evidence="2">DUF2813 domain-containing protein</fullName>
    </submittedName>
</protein>
<dbReference type="SUPFAM" id="SSF52540">
    <property type="entry name" value="P-loop containing nucleoside triphosphate hydrolases"/>
    <property type="match status" value="1"/>
</dbReference>
<gene>
    <name evidence="2" type="ORF">FEE95_14305</name>
</gene>
<sequence>MKLKQIEIKGLRGIKESFPLDLNGKSIVIYGDNGTGKSSISDAIEWFYTNKVAHLASNEIDLKEALRNASVEEGFVSEAAMKFLKKSDFDTGKTLFYKRGKLDQDYTVKTDDIRDYIVKSKEENLLLRYKSLNDFVDITKGDKLKYLSDIIGFSEVTKKKEVLRKAYSSIKIEIKNQNFEGQITGQKGILIDKIGAAISQDKDLFEIINTKIASLNTKMKIESIEDIDALLKHLKSRTNDKLLKENSFLEKVQTSLLGLQGEIIAINTSYDEYYDEFQKIVADVESIMKIYIGELLKSGDKVIQKFHKEESCPLCLQPKNKNKLRTEIAERLKEIEEASKKLGAFLKAQNLVESISVERIKRMDLLLSEPLFKAPENEQLKKDLESINRKLKIMETASLVKAASGDKIQHSKNIGLNSSDYLFLDDLATRIKKLKETIKKDNVTEIYSNIDASKDAFLKIKTFEKERKILEKQSSALFIMYNEFIKVQKEGLENFIHSFSTKINQYYQYMNPYEPFQEIKIVTIGEEDELNGITIEYKYNGSWVSPPQKYFSESHLNCFGISFFLASVDAFNDINEFIVLDDVISSFDSNHRKRFAELLFERFSERQIILLTHEEEWFRNFVKPLAKKKGWLVNEIKWTEDKGTHFEESQEGIKSKIEKKLTESEVEGLGNLIRQYLESTLKEICTNLDVKVSFRPNEVNEKRMPDELISELKSRIKSKSNDLLDHFPTIERVGSSSTLGNLLSHDNPINPKIGDLKAFWADIQEMEKIFYCQEEGCTNPKVSWKNLDTVGKKIRCGGCGKTKYDWKK</sequence>
<proteinExistence type="predicted"/>
<feature type="domain" description="RecF/RecN/SMC N-terminal" evidence="1">
    <location>
        <begin position="3"/>
        <end position="621"/>
    </location>
</feature>
<dbReference type="Proteomes" id="UP000310314">
    <property type="component" value="Unassembled WGS sequence"/>
</dbReference>